<reference evidence="3" key="1">
    <citation type="submission" date="2021-12" db="EMBL/GenBank/DDBJ databases">
        <title>Prjna785345.</title>
        <authorList>
            <person name="Rujirawat T."/>
            <person name="Krajaejun T."/>
        </authorList>
    </citation>
    <scope>NUCLEOTIDE SEQUENCE</scope>
    <source>
        <strain evidence="3">Pi057C3</strain>
    </source>
</reference>
<dbReference type="GO" id="GO:0000127">
    <property type="term" value="C:transcription factor TFIIIC complex"/>
    <property type="evidence" value="ECO:0007669"/>
    <property type="project" value="InterPro"/>
</dbReference>
<dbReference type="InterPro" id="IPR001680">
    <property type="entry name" value="WD40_rpt"/>
</dbReference>
<feature type="repeat" description="WD" evidence="1">
    <location>
        <begin position="491"/>
        <end position="532"/>
    </location>
</feature>
<dbReference type="SMART" id="SM00320">
    <property type="entry name" value="WD40"/>
    <property type="match status" value="1"/>
</dbReference>
<proteinExistence type="predicted"/>
<feature type="compositionally biased region" description="Polar residues" evidence="2">
    <location>
        <begin position="258"/>
        <end position="275"/>
    </location>
</feature>
<organism evidence="3 4">
    <name type="scientific">Pythium insidiosum</name>
    <name type="common">Pythiosis disease agent</name>
    <dbReference type="NCBI Taxonomy" id="114742"/>
    <lineage>
        <taxon>Eukaryota</taxon>
        <taxon>Sar</taxon>
        <taxon>Stramenopiles</taxon>
        <taxon>Oomycota</taxon>
        <taxon>Peronosporomycetes</taxon>
        <taxon>Pythiales</taxon>
        <taxon>Pythiaceae</taxon>
        <taxon>Pythium</taxon>
    </lineage>
</organism>
<dbReference type="InterPro" id="IPR015943">
    <property type="entry name" value="WD40/YVTN_repeat-like_dom_sf"/>
</dbReference>
<evidence type="ECO:0000256" key="2">
    <source>
        <dbReference type="SAM" id="MobiDB-lite"/>
    </source>
</evidence>
<name>A0AAD5L7X6_PYTIN</name>
<keyword evidence="1" id="KW-0853">WD repeat</keyword>
<dbReference type="Proteomes" id="UP001209570">
    <property type="component" value="Unassembled WGS sequence"/>
</dbReference>
<sequence>MGAECGERAVSSSPSRAASEATATPTTSNAPLSVEPTAAATISAPSLHQETALVVRDVTARERIAGSPLVPGGVQWAEDGRVSVVSEANIMISTFMNRELEMYIQNTPAISKSFIFLPDSTAHERVPLPIPVFSEPTDAHLPSGTLSCFLLNEKDRHQYNPKELSLSKNDGTAFTAATWGPRGSGPNSSCAILALTSSSRISLHVSSSFHLSWKEVAVFSECIFDFFETKQWTLRAPPASKPSGAGSSPATDGAATPSAETQDTESQAIRVTAASSKKRKRGLTRAKNADPTTADTMSMVEYARRCALLGTLSMAWSPFVTNAEQHTTSLIAFCGRAVTTIWAFDHPPFDAFDRIDKAVADSSSPPPSQSLLSSSPFAWIDTERYGWVTTCTWQQEHREASRIVADMRLAMGTSSGNVLLVTVPVIPRDVHVVELAIDRVIAVPCAQPVFSLRLGSRSTFSNSPRNDLVVASGSRISVWNIKKKRATPLTWRAHSGNVTGLDVDYFGKQVFSCGVDGQLRLWDGTTGEEIPFVSTNSSAEDGSAAALPVARPRTDTSNANYPMYGVSVSPNSAQLVSLLEYTRVSAVSIRYPPRDLREDFS</sequence>
<dbReference type="PANTHER" id="PTHR15496">
    <property type="entry name" value="GENERAL TRANSCRIPTION FACTOR 3C POLYPEPTIDE 4 FAMILY"/>
    <property type="match status" value="1"/>
</dbReference>
<dbReference type="AlphaFoldDB" id="A0AAD5L7X6"/>
<keyword evidence="4" id="KW-1185">Reference proteome</keyword>
<accession>A0AAD5L7X6</accession>
<dbReference type="PROSITE" id="PS50082">
    <property type="entry name" value="WD_REPEATS_2"/>
    <property type="match status" value="1"/>
</dbReference>
<feature type="compositionally biased region" description="Low complexity" evidence="2">
    <location>
        <begin position="237"/>
        <end position="250"/>
    </location>
</feature>
<evidence type="ECO:0000313" key="4">
    <source>
        <dbReference type="Proteomes" id="UP001209570"/>
    </source>
</evidence>
<feature type="region of interest" description="Disordered" evidence="2">
    <location>
        <begin position="1"/>
        <end position="33"/>
    </location>
</feature>
<evidence type="ECO:0000256" key="1">
    <source>
        <dbReference type="PROSITE-ProRule" id="PRU00221"/>
    </source>
</evidence>
<dbReference type="PROSITE" id="PS50294">
    <property type="entry name" value="WD_REPEATS_REGION"/>
    <property type="match status" value="1"/>
</dbReference>
<dbReference type="PANTHER" id="PTHR15496:SF2">
    <property type="entry name" value="GENERAL TRANSCRIPTION FACTOR 3C POLYPEPTIDE 4"/>
    <property type="match status" value="1"/>
</dbReference>
<dbReference type="InterPro" id="IPR044230">
    <property type="entry name" value="GTF3C4"/>
</dbReference>
<dbReference type="GO" id="GO:0004402">
    <property type="term" value="F:histone acetyltransferase activity"/>
    <property type="evidence" value="ECO:0007669"/>
    <property type="project" value="InterPro"/>
</dbReference>
<comment type="caution">
    <text evidence="3">The sequence shown here is derived from an EMBL/GenBank/DDBJ whole genome shotgun (WGS) entry which is preliminary data.</text>
</comment>
<feature type="region of interest" description="Disordered" evidence="2">
    <location>
        <begin position="237"/>
        <end position="291"/>
    </location>
</feature>
<dbReference type="Pfam" id="PF00400">
    <property type="entry name" value="WD40"/>
    <property type="match status" value="1"/>
</dbReference>
<dbReference type="InterPro" id="IPR036322">
    <property type="entry name" value="WD40_repeat_dom_sf"/>
</dbReference>
<dbReference type="SUPFAM" id="SSF50978">
    <property type="entry name" value="WD40 repeat-like"/>
    <property type="match status" value="1"/>
</dbReference>
<dbReference type="Gene3D" id="2.130.10.10">
    <property type="entry name" value="YVTN repeat-like/Quinoprotein amine dehydrogenase"/>
    <property type="match status" value="1"/>
</dbReference>
<evidence type="ECO:0000313" key="3">
    <source>
        <dbReference type="EMBL" id="KAJ0392367.1"/>
    </source>
</evidence>
<dbReference type="GO" id="GO:0006384">
    <property type="term" value="P:transcription initiation at RNA polymerase III promoter"/>
    <property type="evidence" value="ECO:0007669"/>
    <property type="project" value="InterPro"/>
</dbReference>
<gene>
    <name evidence="3" type="ORF">P43SY_007986</name>
</gene>
<dbReference type="EMBL" id="JAKCXM010000650">
    <property type="protein sequence ID" value="KAJ0392367.1"/>
    <property type="molecule type" value="Genomic_DNA"/>
</dbReference>
<feature type="compositionally biased region" description="Low complexity" evidence="2">
    <location>
        <begin position="9"/>
        <end position="31"/>
    </location>
</feature>
<protein>
    <submittedName>
        <fullName evidence="3">Uncharacterized protein</fullName>
    </submittedName>
</protein>